<dbReference type="Proteomes" id="UP000823615">
    <property type="component" value="Unassembled WGS sequence"/>
</dbReference>
<evidence type="ECO:0000256" key="3">
    <source>
        <dbReference type="ARBA" id="ARBA00016205"/>
    </source>
</evidence>
<dbReference type="InterPro" id="IPR006102">
    <property type="entry name" value="Ig-like_GH2"/>
</dbReference>
<dbReference type="SUPFAM" id="SSF49785">
    <property type="entry name" value="Galactose-binding domain-like"/>
    <property type="match status" value="1"/>
</dbReference>
<dbReference type="Pfam" id="PF02837">
    <property type="entry name" value="Glyco_hydro_2_N"/>
    <property type="match status" value="1"/>
</dbReference>
<sequence length="596" mass="68543">MLYPEINKSRDVIDLSGAWSFRLDDGMHSEGVADDSYFNESTLIAVPASYNDLNENPAFRSHCGWAYYRRTFIVPNALSSERIMLRFDAVTHYAKVYLNGNLIKEHKGGFLPFEVEITDIISTGEENTLIVAVDNRINHSTLPMGNEGGTAFFGSDNADVPSVIAAKKWRKEINLPNFDFFNYAGINRPVRIYTTPKEYIKDITVTTELDGTDGIVNFDVATSVPGSASITLKDKEGNIVATGSKKLTVHNAHLWWPYPGDPYLYKATVEFANDVYTLNVGIRTVEVKGTQFLINNKPFYFKGFGKHEDSAVHGRGFDLVLDVKDISMIHWMNANSFRTSHYPYAEEMYDLCDKEGIVIIDETPAVGIGGTSDDIYKIGRFHEHHRDVIKDLIDRDKNHASVVMWSMGNEPDVVTCPDSAYEYWHSLYEFTKPLDRQHRPVTFVCNQNNYERDRITREMDVVCINRYYGWYNLSGDMDTACYALNLELDFWEKQNKPVILTEYGADTLPGFHLSSPEMFSEEFQVMYYDRINTELDKRKFIIGEHPWNFADFNTIQGPMRADGNRKGLLTRDRRPKMAAHYFRKRWEEIPDFSYKK</sequence>
<evidence type="ECO:0000256" key="5">
    <source>
        <dbReference type="ARBA" id="ARBA00023295"/>
    </source>
</evidence>
<proteinExistence type="inferred from homology"/>
<dbReference type="GO" id="GO:0004566">
    <property type="term" value="F:beta-glucuronidase activity"/>
    <property type="evidence" value="ECO:0007669"/>
    <property type="project" value="UniProtKB-EC"/>
</dbReference>
<dbReference type="EMBL" id="JADIMT010000101">
    <property type="protein sequence ID" value="MBO8437108.1"/>
    <property type="molecule type" value="Genomic_DNA"/>
</dbReference>
<dbReference type="InterPro" id="IPR036156">
    <property type="entry name" value="Beta-gal/glucu_dom_sf"/>
</dbReference>
<evidence type="ECO:0000259" key="9">
    <source>
        <dbReference type="Pfam" id="PF02837"/>
    </source>
</evidence>
<evidence type="ECO:0000256" key="4">
    <source>
        <dbReference type="ARBA" id="ARBA00022801"/>
    </source>
</evidence>
<keyword evidence="5 6" id="KW-0326">Glycosidase</keyword>
<comment type="similarity">
    <text evidence="1 6">Belongs to the glycosyl hydrolase 2 family.</text>
</comment>
<dbReference type="GO" id="GO:0005975">
    <property type="term" value="P:carbohydrate metabolic process"/>
    <property type="evidence" value="ECO:0007669"/>
    <property type="project" value="InterPro"/>
</dbReference>
<dbReference type="PANTHER" id="PTHR10066:SF67">
    <property type="entry name" value="BETA-GLUCURONIDASE"/>
    <property type="match status" value="1"/>
</dbReference>
<accession>A0A9D9H6Y0</accession>
<feature type="domain" description="Glycoside hydrolase family 2 immunoglobulin-like beta-sandwich" evidence="7">
    <location>
        <begin position="199"/>
        <end position="283"/>
    </location>
</feature>
<evidence type="ECO:0000256" key="2">
    <source>
        <dbReference type="ARBA" id="ARBA00012761"/>
    </source>
</evidence>
<dbReference type="PROSITE" id="PS00608">
    <property type="entry name" value="GLYCOSYL_HYDROL_F2_2"/>
    <property type="match status" value="1"/>
</dbReference>
<comment type="caution">
    <text evidence="10">The sequence shown here is derived from an EMBL/GenBank/DDBJ whole genome shotgun (WGS) entry which is preliminary data.</text>
</comment>
<evidence type="ECO:0000313" key="11">
    <source>
        <dbReference type="Proteomes" id="UP000823615"/>
    </source>
</evidence>
<evidence type="ECO:0000256" key="1">
    <source>
        <dbReference type="ARBA" id="ARBA00007401"/>
    </source>
</evidence>
<evidence type="ECO:0000256" key="6">
    <source>
        <dbReference type="RuleBase" id="RU361154"/>
    </source>
</evidence>
<name>A0A9D9H6Y0_9SPIO</name>
<evidence type="ECO:0000259" key="8">
    <source>
        <dbReference type="Pfam" id="PF02836"/>
    </source>
</evidence>
<dbReference type="InterPro" id="IPR006101">
    <property type="entry name" value="Glyco_hydro_2"/>
</dbReference>
<keyword evidence="4 6" id="KW-0378">Hydrolase</keyword>
<reference evidence="10" key="1">
    <citation type="submission" date="2020-10" db="EMBL/GenBank/DDBJ databases">
        <authorList>
            <person name="Gilroy R."/>
        </authorList>
    </citation>
    <scope>NUCLEOTIDE SEQUENCE</scope>
    <source>
        <strain evidence="10">7293</strain>
    </source>
</reference>
<dbReference type="FunFam" id="3.20.20.80:FF:000080">
    <property type="entry name" value="Beta-glucuronidase UidA"/>
    <property type="match status" value="1"/>
</dbReference>
<dbReference type="SUPFAM" id="SSF51445">
    <property type="entry name" value="(Trans)glycosidases"/>
    <property type="match status" value="1"/>
</dbReference>
<feature type="domain" description="Glycoside hydrolase family 2 catalytic" evidence="8">
    <location>
        <begin position="285"/>
        <end position="589"/>
    </location>
</feature>
<reference evidence="10" key="2">
    <citation type="journal article" date="2021" name="PeerJ">
        <title>Extensive microbial diversity within the chicken gut microbiome revealed by metagenomics and culture.</title>
        <authorList>
            <person name="Gilroy R."/>
            <person name="Ravi A."/>
            <person name="Getino M."/>
            <person name="Pursley I."/>
            <person name="Horton D.L."/>
            <person name="Alikhan N.F."/>
            <person name="Baker D."/>
            <person name="Gharbi K."/>
            <person name="Hall N."/>
            <person name="Watson M."/>
            <person name="Adriaenssens E.M."/>
            <person name="Foster-Nyarko E."/>
            <person name="Jarju S."/>
            <person name="Secka A."/>
            <person name="Antonio M."/>
            <person name="Oren A."/>
            <person name="Chaudhuri R.R."/>
            <person name="La Ragione R."/>
            <person name="Hildebrand F."/>
            <person name="Pallen M.J."/>
        </authorList>
    </citation>
    <scope>NUCLEOTIDE SEQUENCE</scope>
    <source>
        <strain evidence="10">7293</strain>
    </source>
</reference>
<dbReference type="Pfam" id="PF00703">
    <property type="entry name" value="Glyco_hydro_2"/>
    <property type="match status" value="1"/>
</dbReference>
<dbReference type="SUPFAM" id="SSF49303">
    <property type="entry name" value="beta-Galactosidase/glucuronidase domain"/>
    <property type="match status" value="1"/>
</dbReference>
<dbReference type="PROSITE" id="PS00719">
    <property type="entry name" value="GLYCOSYL_HYDROL_F2_1"/>
    <property type="match status" value="1"/>
</dbReference>
<dbReference type="InterPro" id="IPR013783">
    <property type="entry name" value="Ig-like_fold"/>
</dbReference>
<dbReference type="InterPro" id="IPR017853">
    <property type="entry name" value="GH"/>
</dbReference>
<dbReference type="InterPro" id="IPR006104">
    <property type="entry name" value="Glyco_hydro_2_N"/>
</dbReference>
<dbReference type="InterPro" id="IPR006103">
    <property type="entry name" value="Glyco_hydro_2_cat"/>
</dbReference>
<dbReference type="Gene3D" id="3.20.20.80">
    <property type="entry name" value="Glycosidases"/>
    <property type="match status" value="1"/>
</dbReference>
<dbReference type="Gene3D" id="2.60.120.260">
    <property type="entry name" value="Galactose-binding domain-like"/>
    <property type="match status" value="1"/>
</dbReference>
<dbReference type="EC" id="3.2.1.31" evidence="2"/>
<feature type="domain" description="Glycosyl hydrolases family 2 sugar binding" evidence="9">
    <location>
        <begin position="14"/>
        <end position="196"/>
    </location>
</feature>
<dbReference type="NCBIfam" id="NF007538">
    <property type="entry name" value="PRK10150.1"/>
    <property type="match status" value="1"/>
</dbReference>
<protein>
    <recommendedName>
        <fullName evidence="3">Beta-glucuronidase</fullName>
        <ecNumber evidence="2">3.2.1.31</ecNumber>
    </recommendedName>
</protein>
<dbReference type="InterPro" id="IPR023230">
    <property type="entry name" value="Glyco_hydro_2_CS"/>
</dbReference>
<organism evidence="10 11">
    <name type="scientific">Candidatus Ornithospirochaeta stercoripullorum</name>
    <dbReference type="NCBI Taxonomy" id="2840899"/>
    <lineage>
        <taxon>Bacteria</taxon>
        <taxon>Pseudomonadati</taxon>
        <taxon>Spirochaetota</taxon>
        <taxon>Spirochaetia</taxon>
        <taxon>Spirochaetales</taxon>
        <taxon>Spirochaetaceae</taxon>
        <taxon>Spirochaetaceae incertae sedis</taxon>
        <taxon>Candidatus Ornithospirochaeta</taxon>
    </lineage>
</organism>
<dbReference type="InterPro" id="IPR023232">
    <property type="entry name" value="Glyco_hydro_2_AS"/>
</dbReference>
<dbReference type="PRINTS" id="PR00132">
    <property type="entry name" value="GLHYDRLASE2"/>
</dbReference>
<dbReference type="InterPro" id="IPR008979">
    <property type="entry name" value="Galactose-bd-like_sf"/>
</dbReference>
<evidence type="ECO:0000313" key="10">
    <source>
        <dbReference type="EMBL" id="MBO8437108.1"/>
    </source>
</evidence>
<dbReference type="AlphaFoldDB" id="A0A9D9H6Y0"/>
<dbReference type="GO" id="GO:0019391">
    <property type="term" value="P:glucuronoside catabolic process"/>
    <property type="evidence" value="ECO:0007669"/>
    <property type="project" value="TreeGrafter"/>
</dbReference>
<dbReference type="PANTHER" id="PTHR10066">
    <property type="entry name" value="BETA-GLUCURONIDASE"/>
    <property type="match status" value="1"/>
</dbReference>
<gene>
    <name evidence="10" type="primary">uidA</name>
    <name evidence="10" type="ORF">IAA97_09035</name>
</gene>
<dbReference type="GO" id="GO:0030246">
    <property type="term" value="F:carbohydrate binding"/>
    <property type="evidence" value="ECO:0007669"/>
    <property type="project" value="TreeGrafter"/>
</dbReference>
<evidence type="ECO:0000259" key="7">
    <source>
        <dbReference type="Pfam" id="PF00703"/>
    </source>
</evidence>
<dbReference type="Pfam" id="PF02836">
    <property type="entry name" value="Glyco_hydro_2_C"/>
    <property type="match status" value="1"/>
</dbReference>
<dbReference type="Gene3D" id="2.60.40.10">
    <property type="entry name" value="Immunoglobulins"/>
    <property type="match status" value="1"/>
</dbReference>